<keyword evidence="2 5" id="KW-0808">Transferase</keyword>
<feature type="domain" description="Glycosyltransferase subfamily 4-like N-terminal" evidence="4">
    <location>
        <begin position="93"/>
        <end position="206"/>
    </location>
</feature>
<dbReference type="InterPro" id="IPR028098">
    <property type="entry name" value="Glyco_trans_4-like_N"/>
</dbReference>
<dbReference type="OrthoDB" id="4611853at2"/>
<dbReference type="PANTHER" id="PTHR12526:SF629">
    <property type="entry name" value="TEICHURONIC ACID BIOSYNTHESIS GLYCOSYLTRANSFERASE TUAH-RELATED"/>
    <property type="match status" value="1"/>
</dbReference>
<evidence type="ECO:0000259" key="4">
    <source>
        <dbReference type="Pfam" id="PF13439"/>
    </source>
</evidence>
<name>A0A1W6B4P1_9GAMM</name>
<proteinExistence type="predicted"/>
<gene>
    <name evidence="5" type="ORF">B1H58_08135</name>
</gene>
<dbReference type="RefSeq" id="WP_085069321.1">
    <property type="nucleotide sequence ID" value="NZ_CP019706.1"/>
</dbReference>
<dbReference type="PANTHER" id="PTHR12526">
    <property type="entry name" value="GLYCOSYLTRANSFERASE"/>
    <property type="match status" value="1"/>
</dbReference>
<dbReference type="AlphaFoldDB" id="A0A1W6B4P1"/>
<dbReference type="InterPro" id="IPR001296">
    <property type="entry name" value="Glyco_trans_1"/>
</dbReference>
<dbReference type="CDD" id="cd03811">
    <property type="entry name" value="GT4_GT28_WabH-like"/>
    <property type="match status" value="1"/>
</dbReference>
<dbReference type="EMBL" id="CP019706">
    <property type="protein sequence ID" value="ARJ41999.1"/>
    <property type="molecule type" value="Genomic_DNA"/>
</dbReference>
<dbReference type="GO" id="GO:0016757">
    <property type="term" value="F:glycosyltransferase activity"/>
    <property type="evidence" value="ECO:0007669"/>
    <property type="project" value="UniProtKB-KW"/>
</dbReference>
<evidence type="ECO:0000313" key="5">
    <source>
        <dbReference type="EMBL" id="ARJ41999.1"/>
    </source>
</evidence>
<dbReference type="Proteomes" id="UP000192900">
    <property type="component" value="Chromosome"/>
</dbReference>
<organism evidence="5 6">
    <name type="scientific">Pantoea alhagi</name>
    <dbReference type="NCBI Taxonomy" id="1891675"/>
    <lineage>
        <taxon>Bacteria</taxon>
        <taxon>Pseudomonadati</taxon>
        <taxon>Pseudomonadota</taxon>
        <taxon>Gammaproteobacteria</taxon>
        <taxon>Enterobacterales</taxon>
        <taxon>Erwiniaceae</taxon>
        <taxon>Pantoea</taxon>
    </lineage>
</organism>
<protein>
    <submittedName>
        <fullName evidence="5">Glycosyltransferase</fullName>
    </submittedName>
</protein>
<evidence type="ECO:0000259" key="3">
    <source>
        <dbReference type="Pfam" id="PF00534"/>
    </source>
</evidence>
<accession>A0A1W6B4P1</accession>
<feature type="domain" description="Glycosyl transferase family 1" evidence="3">
    <location>
        <begin position="212"/>
        <end position="378"/>
    </location>
</feature>
<evidence type="ECO:0000256" key="1">
    <source>
        <dbReference type="ARBA" id="ARBA00022676"/>
    </source>
</evidence>
<dbReference type="Pfam" id="PF13439">
    <property type="entry name" value="Glyco_transf_4"/>
    <property type="match status" value="1"/>
</dbReference>
<evidence type="ECO:0000313" key="6">
    <source>
        <dbReference type="Proteomes" id="UP000192900"/>
    </source>
</evidence>
<evidence type="ECO:0000256" key="2">
    <source>
        <dbReference type="ARBA" id="ARBA00022679"/>
    </source>
</evidence>
<keyword evidence="1" id="KW-0328">Glycosyltransferase</keyword>
<dbReference type="GO" id="GO:1901135">
    <property type="term" value="P:carbohydrate derivative metabolic process"/>
    <property type="evidence" value="ECO:0007669"/>
    <property type="project" value="UniProtKB-ARBA"/>
</dbReference>
<keyword evidence="6" id="KW-1185">Reference proteome</keyword>
<reference evidence="5 6" key="1">
    <citation type="submission" date="2017-02" db="EMBL/GenBank/DDBJ databases">
        <title>Complete genome sequence of the drought resistance-promoting endophyte Pantoea alhagi LTYR-11Z.</title>
        <authorList>
            <person name="Zhang L."/>
        </authorList>
    </citation>
    <scope>NUCLEOTIDE SEQUENCE [LARGE SCALE GENOMIC DNA]</scope>
    <source>
        <strain evidence="5 6">LTYR-11Z</strain>
    </source>
</reference>
<dbReference type="Gene3D" id="3.40.50.2000">
    <property type="entry name" value="Glycogen Phosphorylase B"/>
    <property type="match status" value="2"/>
</dbReference>
<dbReference type="SUPFAM" id="SSF53756">
    <property type="entry name" value="UDP-Glycosyltransferase/glycogen phosphorylase"/>
    <property type="match status" value="1"/>
</dbReference>
<sequence length="410" mass="45527">MTQARQKILLLDNGREWGGGTNSMLELLKRIDRDRFDITCCFYYNYQRGEGETIESVLNAIGIPVIFIPQRKQPLSAKLQKELLRALLFFSRSLKKRMAETIDRRWRVEPNALRLRELLLQGGYDTLYMNNQPSTNVEGYLAVAGIPVALVQHCRIEPLLTPRLVRMINQRVNAVIAVSHGVCQTLRSSGVDPSRCFTVSNAIDIHQPLPDRHTVRARLGLPEECFLFGSIGSLIARKATHHTLQALGTFQQACPQVNWHMVVVGTGPELNSLQQLAAREGIADRVTFTGFRNNALDYLAAMDVFVLASKSEGLPRVVLEAMLVNTAVIGSNVVGTAELVDNGQTGLLFEYGDTARLCAHMQTLSQDHALRQQLISQANANVKSHYAIENYVAGVEALLRSVAKESSSHV</sequence>
<dbReference type="KEGG" id="palh:B1H58_08135"/>
<dbReference type="Pfam" id="PF00534">
    <property type="entry name" value="Glycos_transf_1"/>
    <property type="match status" value="1"/>
</dbReference>
<dbReference type="STRING" id="1891675.B1H58_08135"/>